<dbReference type="Pfam" id="PF00270">
    <property type="entry name" value="DEAD"/>
    <property type="match status" value="1"/>
</dbReference>
<proteinExistence type="predicted"/>
<evidence type="ECO:0000313" key="7">
    <source>
        <dbReference type="EMBL" id="KAA5611027.1"/>
    </source>
</evidence>
<evidence type="ECO:0000259" key="5">
    <source>
        <dbReference type="PROSITE" id="PS51192"/>
    </source>
</evidence>
<dbReference type="PROSITE" id="PS51192">
    <property type="entry name" value="HELICASE_ATP_BIND_1"/>
    <property type="match status" value="1"/>
</dbReference>
<dbReference type="GO" id="GO:0004386">
    <property type="term" value="F:helicase activity"/>
    <property type="evidence" value="ECO:0007669"/>
    <property type="project" value="UniProtKB-KW"/>
</dbReference>
<protein>
    <submittedName>
        <fullName evidence="7">ATP-dependent helicase HrpB</fullName>
    </submittedName>
</protein>
<dbReference type="NCBIfam" id="TIGR01970">
    <property type="entry name" value="DEAH_box_HrpB"/>
    <property type="match status" value="1"/>
</dbReference>
<keyword evidence="3 7" id="KW-0347">Helicase</keyword>
<dbReference type="OrthoDB" id="9805617at2"/>
<dbReference type="GO" id="GO:0003676">
    <property type="term" value="F:nucleic acid binding"/>
    <property type="evidence" value="ECO:0007669"/>
    <property type="project" value="InterPro"/>
</dbReference>
<evidence type="ECO:0000313" key="8">
    <source>
        <dbReference type="Proteomes" id="UP000325255"/>
    </source>
</evidence>
<evidence type="ECO:0000259" key="6">
    <source>
        <dbReference type="PROSITE" id="PS51194"/>
    </source>
</evidence>
<dbReference type="Gene3D" id="3.40.50.300">
    <property type="entry name" value="P-loop containing nucleotide triphosphate hydrolases"/>
    <property type="match status" value="2"/>
</dbReference>
<keyword evidence="1" id="KW-0547">Nucleotide-binding</keyword>
<dbReference type="InterPro" id="IPR014001">
    <property type="entry name" value="Helicase_ATP-bd"/>
</dbReference>
<dbReference type="InterPro" id="IPR027417">
    <property type="entry name" value="P-loop_NTPase"/>
</dbReference>
<dbReference type="Pfam" id="PF00271">
    <property type="entry name" value="Helicase_C"/>
    <property type="match status" value="1"/>
</dbReference>
<evidence type="ECO:0000256" key="4">
    <source>
        <dbReference type="ARBA" id="ARBA00022840"/>
    </source>
</evidence>
<name>A0A5M6IT70_9PROT</name>
<keyword evidence="8" id="KW-1185">Reference proteome</keyword>
<keyword evidence="4" id="KW-0067">ATP-binding</keyword>
<dbReference type="InterPro" id="IPR010225">
    <property type="entry name" value="HrpB"/>
</dbReference>
<dbReference type="SMART" id="SM00487">
    <property type="entry name" value="DEXDc"/>
    <property type="match status" value="1"/>
</dbReference>
<dbReference type="SMART" id="SM00847">
    <property type="entry name" value="HA2"/>
    <property type="match status" value="1"/>
</dbReference>
<dbReference type="CDD" id="cd17990">
    <property type="entry name" value="DEXHc_HrpB"/>
    <property type="match status" value="1"/>
</dbReference>
<dbReference type="PROSITE" id="PS00690">
    <property type="entry name" value="DEAH_ATP_HELICASE"/>
    <property type="match status" value="1"/>
</dbReference>
<dbReference type="GO" id="GO:0016787">
    <property type="term" value="F:hydrolase activity"/>
    <property type="evidence" value="ECO:0007669"/>
    <property type="project" value="UniProtKB-KW"/>
</dbReference>
<dbReference type="InterPro" id="IPR002464">
    <property type="entry name" value="DNA/RNA_helicase_DEAH_CS"/>
</dbReference>
<dbReference type="AlphaFoldDB" id="A0A5M6IT70"/>
<evidence type="ECO:0000256" key="1">
    <source>
        <dbReference type="ARBA" id="ARBA00022741"/>
    </source>
</evidence>
<dbReference type="InterPro" id="IPR013689">
    <property type="entry name" value="RNA_helicase_ATP-dep_HrpB_C"/>
</dbReference>
<dbReference type="InterPro" id="IPR011545">
    <property type="entry name" value="DEAD/DEAH_box_helicase_dom"/>
</dbReference>
<dbReference type="GO" id="GO:0005524">
    <property type="term" value="F:ATP binding"/>
    <property type="evidence" value="ECO:0007669"/>
    <property type="project" value="UniProtKB-KW"/>
</dbReference>
<dbReference type="FunFam" id="3.40.50.300:FF:002125">
    <property type="entry name" value="ATP-dependent helicase HrpB"/>
    <property type="match status" value="1"/>
</dbReference>
<dbReference type="PANTHER" id="PTHR43519:SF1">
    <property type="entry name" value="ATP-DEPENDENT RNA HELICASE HRPB"/>
    <property type="match status" value="1"/>
</dbReference>
<dbReference type="SUPFAM" id="SSF52540">
    <property type="entry name" value="P-loop containing nucleoside triphosphate hydrolases"/>
    <property type="match status" value="1"/>
</dbReference>
<dbReference type="CDD" id="cd18791">
    <property type="entry name" value="SF2_C_RHA"/>
    <property type="match status" value="1"/>
</dbReference>
<gene>
    <name evidence="7" type="primary">hrpB</name>
    <name evidence="7" type="ORF">F1189_16585</name>
</gene>
<accession>A0A5M6IT70</accession>
<dbReference type="Gene3D" id="1.20.120.1080">
    <property type="match status" value="1"/>
</dbReference>
<feature type="domain" description="Helicase ATP-binding" evidence="5">
    <location>
        <begin position="87"/>
        <end position="251"/>
    </location>
</feature>
<evidence type="ECO:0000256" key="2">
    <source>
        <dbReference type="ARBA" id="ARBA00022801"/>
    </source>
</evidence>
<dbReference type="Pfam" id="PF08482">
    <property type="entry name" value="HrpB_C"/>
    <property type="match status" value="1"/>
</dbReference>
<dbReference type="InterPro" id="IPR049614">
    <property type="entry name" value="HrpB_DEXH"/>
</dbReference>
<dbReference type="InterPro" id="IPR007502">
    <property type="entry name" value="Helicase-assoc_dom"/>
</dbReference>
<dbReference type="Proteomes" id="UP000325255">
    <property type="component" value="Unassembled WGS sequence"/>
</dbReference>
<dbReference type="PANTHER" id="PTHR43519">
    <property type="entry name" value="ATP-DEPENDENT RNA HELICASE HRPB"/>
    <property type="match status" value="1"/>
</dbReference>
<dbReference type="InterPro" id="IPR001650">
    <property type="entry name" value="Helicase_C-like"/>
</dbReference>
<keyword evidence="2" id="KW-0378">Hydrolase</keyword>
<dbReference type="PIRSF" id="PIRSF005496">
    <property type="entry name" value="ATP_hel_hrpB"/>
    <property type="match status" value="1"/>
</dbReference>
<dbReference type="EMBL" id="VWPK01000025">
    <property type="protein sequence ID" value="KAA5611027.1"/>
    <property type="molecule type" value="Genomic_DNA"/>
</dbReference>
<feature type="domain" description="Helicase C-terminal" evidence="6">
    <location>
        <begin position="270"/>
        <end position="438"/>
    </location>
</feature>
<reference evidence="7 8" key="1">
    <citation type="submission" date="2019-09" db="EMBL/GenBank/DDBJ databases">
        <title>Genome sequence of Rhodovastum atsumiense, a diverse member of the Acetobacteraceae family of non-sulfur purple photosynthetic bacteria.</title>
        <authorList>
            <person name="Meyer T."/>
            <person name="Kyndt J."/>
        </authorList>
    </citation>
    <scope>NUCLEOTIDE SEQUENCE [LARGE SCALE GENOMIC DNA]</scope>
    <source>
        <strain evidence="7 8">DSM 21279</strain>
    </source>
</reference>
<dbReference type="PROSITE" id="PS51194">
    <property type="entry name" value="HELICASE_CTER"/>
    <property type="match status" value="1"/>
</dbReference>
<comment type="caution">
    <text evidence="7">The sequence shown here is derived from an EMBL/GenBank/DDBJ whole genome shotgun (WGS) entry which is preliminary data.</text>
</comment>
<sequence length="875" mass="91784">MRSVSEIRVAVARGLLTARLSAACAGTASISSRPAARLRKTGVISFSRRVCASRCCACPGSSPDAKRGVVNADPPDLPVTEALPALLPALAEGRNAVLIAPPGAGKTTLVPLALLDAPWLGGGRIVMLEPRRLAARAAATRMASLRGERAGEVVGYRTRLDAAVSDATRIEVVTEGLLVRRLQSDPGLEGVGCVILDEVHERALEADLALAFCLDLQRHLRPELRLLAMSATADAARLGPLLDAVIVESAGRAHKVAVTHAKRDLAAARDLPEALARAVRGALAEHDGDVLAFLPGMGEIRRAQAALEGCGALVLPLHGDLPPAEQDRALRPAETRRVVLATSIAETSLTVPGVRIVVDGGWRRAPALDPATGLTRLVTRRISRAAADQRAGRAGREGPGVAIRLWTEALHRGLPAFDRPEILEAELSGLLLDCAAWGAAPADLPFPDPPPPGALAAAASLLTELGALADGRITATGRRMAVLGAHPRLAAMMLAAADPAEAALAADLAALLEERDPLRSPDAPCDVGLRLAALEGAAAEADRGAVSRIRRAASQYRRRLRVNATAAGDPAPLLAAAFPDRIAQRRGEPGSFRLSGGGGAKLPLADPLARAPFLAVASLEAKGAARIRLAAPLDPARLPSSVAARITETVESGFDSVSGAVLSRRRRRLGALVLEDRTEAADPADLAAALAAAAPIAGLPWSDAARQLQARVALMRGLEGADWPDLSDAALAADRSWLAAHLHGCSRLAEVDKLDLHAVLRATLSWEQTSRLDRELPSHLPLPGGRATVDYTQPVPVAEARAQFFYGLAETPRLAGGRVELRLALLSPAGRPVAITADLAGFWRGAWADVRKDMRGRYPKHFWPDDPATSPPRRA</sequence>
<organism evidence="7 8">
    <name type="scientific">Rhodovastum atsumiense</name>
    <dbReference type="NCBI Taxonomy" id="504468"/>
    <lineage>
        <taxon>Bacteria</taxon>
        <taxon>Pseudomonadati</taxon>
        <taxon>Pseudomonadota</taxon>
        <taxon>Alphaproteobacteria</taxon>
        <taxon>Acetobacterales</taxon>
        <taxon>Acetobacteraceae</taxon>
        <taxon>Rhodovastum</taxon>
    </lineage>
</organism>
<dbReference type="SMART" id="SM00490">
    <property type="entry name" value="HELICc"/>
    <property type="match status" value="1"/>
</dbReference>
<evidence type="ECO:0000256" key="3">
    <source>
        <dbReference type="ARBA" id="ARBA00022806"/>
    </source>
</evidence>